<accession>A0A4Y2HTX0</accession>
<comment type="caution">
    <text evidence="2">The sequence shown here is derived from an EMBL/GenBank/DDBJ whole genome shotgun (WGS) entry which is preliminary data.</text>
</comment>
<gene>
    <name evidence="2" type="ORF">AVEN_112855_1</name>
</gene>
<evidence type="ECO:0000313" key="3">
    <source>
        <dbReference type="Proteomes" id="UP000499080"/>
    </source>
</evidence>
<feature type="region of interest" description="Disordered" evidence="1">
    <location>
        <begin position="105"/>
        <end position="129"/>
    </location>
</feature>
<evidence type="ECO:0000256" key="1">
    <source>
        <dbReference type="SAM" id="MobiDB-lite"/>
    </source>
</evidence>
<organism evidence="2 3">
    <name type="scientific">Araneus ventricosus</name>
    <name type="common">Orbweaver spider</name>
    <name type="synonym">Epeira ventricosa</name>
    <dbReference type="NCBI Taxonomy" id="182803"/>
    <lineage>
        <taxon>Eukaryota</taxon>
        <taxon>Metazoa</taxon>
        <taxon>Ecdysozoa</taxon>
        <taxon>Arthropoda</taxon>
        <taxon>Chelicerata</taxon>
        <taxon>Arachnida</taxon>
        <taxon>Araneae</taxon>
        <taxon>Araneomorphae</taxon>
        <taxon>Entelegynae</taxon>
        <taxon>Araneoidea</taxon>
        <taxon>Araneidae</taxon>
        <taxon>Araneus</taxon>
    </lineage>
</organism>
<sequence length="129" mass="14003">MSAKEFISIDDDILTDVPIGNVSDIIERHTSNDSSDDDEYDEDCTGTDTPCPNFYTMSAGGDGTLTDLTYTKWAYTVAESGKQNTRGLFRSVRHAASVSLNSVQMTKTAPEPTLPVQTSTPCQREEVGA</sequence>
<reference evidence="2 3" key="1">
    <citation type="journal article" date="2019" name="Sci. Rep.">
        <title>Orb-weaving spider Araneus ventricosus genome elucidates the spidroin gene catalogue.</title>
        <authorList>
            <person name="Kono N."/>
            <person name="Nakamura H."/>
            <person name="Ohtoshi R."/>
            <person name="Moran D.A.P."/>
            <person name="Shinohara A."/>
            <person name="Yoshida Y."/>
            <person name="Fujiwara M."/>
            <person name="Mori M."/>
            <person name="Tomita M."/>
            <person name="Arakawa K."/>
        </authorList>
    </citation>
    <scope>NUCLEOTIDE SEQUENCE [LARGE SCALE GENOMIC DNA]</scope>
</reference>
<dbReference type="Proteomes" id="UP000499080">
    <property type="component" value="Unassembled WGS sequence"/>
</dbReference>
<feature type="compositionally biased region" description="Acidic residues" evidence="1">
    <location>
        <begin position="34"/>
        <end position="45"/>
    </location>
</feature>
<keyword evidence="3" id="KW-1185">Reference proteome</keyword>
<feature type="region of interest" description="Disordered" evidence="1">
    <location>
        <begin position="25"/>
        <end position="48"/>
    </location>
</feature>
<dbReference type="AlphaFoldDB" id="A0A4Y2HTX0"/>
<name>A0A4Y2HTX0_ARAVE</name>
<protein>
    <submittedName>
        <fullName evidence="2">Uncharacterized protein</fullName>
    </submittedName>
</protein>
<dbReference type="EMBL" id="BGPR01002162">
    <property type="protein sequence ID" value="GBM68780.1"/>
    <property type="molecule type" value="Genomic_DNA"/>
</dbReference>
<proteinExistence type="predicted"/>
<evidence type="ECO:0000313" key="2">
    <source>
        <dbReference type="EMBL" id="GBM68780.1"/>
    </source>
</evidence>